<proteinExistence type="predicted"/>
<reference evidence="1" key="1">
    <citation type="submission" date="2019-04" db="EMBL/GenBank/DDBJ databases">
        <title>Genome assembly of Zosterops borbonicus 15179.</title>
        <authorList>
            <person name="Leroy T."/>
            <person name="Anselmetti Y."/>
            <person name="Tilak M.-K."/>
            <person name="Nabholz B."/>
        </authorList>
    </citation>
    <scope>NUCLEOTIDE SEQUENCE</scope>
    <source>
        <strain evidence="1">HGM_15179</strain>
        <tissue evidence="1">Muscle</tissue>
    </source>
</reference>
<dbReference type="EMBL" id="SWJQ01000488">
    <property type="protein sequence ID" value="TRZ13694.1"/>
    <property type="molecule type" value="Genomic_DNA"/>
</dbReference>
<protein>
    <submittedName>
        <fullName evidence="1">Uncharacterized protein</fullName>
    </submittedName>
</protein>
<dbReference type="AlphaFoldDB" id="A0A8K1G815"/>
<name>A0A8K1G815_9PASS</name>
<organism evidence="1 2">
    <name type="scientific">Zosterops borbonicus</name>
    <dbReference type="NCBI Taxonomy" id="364589"/>
    <lineage>
        <taxon>Eukaryota</taxon>
        <taxon>Metazoa</taxon>
        <taxon>Chordata</taxon>
        <taxon>Craniata</taxon>
        <taxon>Vertebrata</taxon>
        <taxon>Euteleostomi</taxon>
        <taxon>Archelosauria</taxon>
        <taxon>Archosauria</taxon>
        <taxon>Dinosauria</taxon>
        <taxon>Saurischia</taxon>
        <taxon>Theropoda</taxon>
        <taxon>Coelurosauria</taxon>
        <taxon>Aves</taxon>
        <taxon>Neognathae</taxon>
        <taxon>Neoaves</taxon>
        <taxon>Telluraves</taxon>
        <taxon>Australaves</taxon>
        <taxon>Passeriformes</taxon>
        <taxon>Sylvioidea</taxon>
        <taxon>Zosteropidae</taxon>
        <taxon>Zosterops</taxon>
    </lineage>
</organism>
<evidence type="ECO:0000313" key="2">
    <source>
        <dbReference type="Proteomes" id="UP000796761"/>
    </source>
</evidence>
<evidence type="ECO:0000313" key="1">
    <source>
        <dbReference type="EMBL" id="TRZ13694.1"/>
    </source>
</evidence>
<keyword evidence="2" id="KW-1185">Reference proteome</keyword>
<gene>
    <name evidence="1" type="ORF">HGM15179_013424</name>
</gene>
<comment type="caution">
    <text evidence="1">The sequence shown here is derived from an EMBL/GenBank/DDBJ whole genome shotgun (WGS) entry which is preliminary data.</text>
</comment>
<feature type="non-terminal residue" evidence="1">
    <location>
        <position position="1"/>
    </location>
</feature>
<accession>A0A8K1G815</accession>
<dbReference type="Proteomes" id="UP000796761">
    <property type="component" value="Unassembled WGS sequence"/>
</dbReference>
<sequence length="74" mass="8351">GRFRCQFSDLCEQKEFRETSLFTGDTTQKLAYNGSSDRSFQEMPSAFAPQKEQLPGVPSISSRLKRASVLSRCL</sequence>